<keyword evidence="2" id="KW-1185">Reference proteome</keyword>
<dbReference type="AlphaFoldDB" id="A0A0M4U078"/>
<protein>
    <submittedName>
        <fullName evidence="1">Uncharacterized protein</fullName>
    </submittedName>
</protein>
<evidence type="ECO:0000313" key="2">
    <source>
        <dbReference type="Proteomes" id="UP000062645"/>
    </source>
</evidence>
<reference evidence="2" key="1">
    <citation type="submission" date="2015-07" db="EMBL/GenBank/DDBJ databases">
        <title>Genome Of Nitrogen-Fixing Cyanobacterium Nostoc piscinale CENA21 From Solimoes/Amazon River Floodplain Sediments And Comparative Genomics To Uncover Biosynthetic Natural Products Potential.</title>
        <authorList>
            <person name="Leao T.F."/>
            <person name="Leao P.N."/>
            <person name="Guimaraes P.I."/>
            <person name="de Melo A.G.C."/>
            <person name="Ramos R.T.J."/>
            <person name="Silva A."/>
            <person name="Fiore M.F."/>
            <person name="Schneider M.P.C."/>
        </authorList>
    </citation>
    <scope>NUCLEOTIDE SEQUENCE [LARGE SCALE GENOMIC DNA]</scope>
    <source>
        <strain evidence="2">CENA21</strain>
    </source>
</reference>
<name>A0A0M4U078_9NOSO</name>
<organism evidence="1 2">
    <name type="scientific">Nostoc piscinale CENA21</name>
    <dbReference type="NCBI Taxonomy" id="224013"/>
    <lineage>
        <taxon>Bacteria</taxon>
        <taxon>Bacillati</taxon>
        <taxon>Cyanobacteriota</taxon>
        <taxon>Cyanophyceae</taxon>
        <taxon>Nostocales</taxon>
        <taxon>Nostocaceae</taxon>
        <taxon>Nostoc</taxon>
    </lineage>
</organism>
<dbReference type="STRING" id="224013.ACX27_27345"/>
<dbReference type="OrthoDB" id="497286at2"/>
<accession>A0A0M4U078</accession>
<proteinExistence type="predicted"/>
<dbReference type="PATRIC" id="fig|224013.5.peg.6541"/>
<dbReference type="Proteomes" id="UP000062645">
    <property type="component" value="Chromosome"/>
</dbReference>
<gene>
    <name evidence="1" type="ORF">ACX27_27345</name>
</gene>
<dbReference type="EMBL" id="CP012036">
    <property type="protein sequence ID" value="ALF55726.1"/>
    <property type="molecule type" value="Genomic_DNA"/>
</dbReference>
<evidence type="ECO:0000313" key="1">
    <source>
        <dbReference type="EMBL" id="ALF55726.1"/>
    </source>
</evidence>
<reference evidence="1 2" key="2">
    <citation type="journal article" date="2016" name="Genome Announc.">
        <title>Draft Genome Sequence of the N2-Fixing Cyanobacterium Nostoc piscinale CENA21, Isolated from the Brazilian Amazon Floodplain.</title>
        <authorList>
            <person name="Leao T."/>
            <person name="Guimaraes P.I."/>
            <person name="de Melo A.G."/>
            <person name="Ramos R.T."/>
            <person name="Leao P.N."/>
            <person name="Silva A."/>
            <person name="Fiore M.F."/>
            <person name="Schneider M.P."/>
        </authorList>
    </citation>
    <scope>NUCLEOTIDE SEQUENCE [LARGE SCALE GENOMIC DNA]</scope>
    <source>
        <strain evidence="1 2">CENA21</strain>
    </source>
</reference>
<sequence length="90" mass="10681">MSIEFPIRDNYTLMEMFDCSNFANGFEEQEWGELADADRWNPEHFGDTPRLIEESGQATIFFDPRIEPPDPDDFLTIEAYEKARQEWELK</sequence>
<dbReference type="KEGG" id="npz:ACX27_27345"/>
<dbReference type="RefSeq" id="WP_062297163.1">
    <property type="nucleotide sequence ID" value="NZ_CP012036.1"/>
</dbReference>